<evidence type="ECO:0000256" key="3">
    <source>
        <dbReference type="ARBA" id="ARBA00022692"/>
    </source>
</evidence>
<evidence type="ECO:0000313" key="8">
    <source>
        <dbReference type="EMBL" id="GBB95317.1"/>
    </source>
</evidence>
<evidence type="ECO:0000256" key="5">
    <source>
        <dbReference type="ARBA" id="ARBA00023136"/>
    </source>
</evidence>
<sequence length="75" mass="8854">MANLLHYSGGFFGFLIFILDLFAIYEVLNSSRTTGGKALWVLLIFFFPIFGLVFYYFFSERKRYNENTITYQTIP</sequence>
<keyword evidence="3 6" id="KW-0812">Transmembrane</keyword>
<evidence type="ECO:0000313" key="9">
    <source>
        <dbReference type="Proteomes" id="UP000247702"/>
    </source>
</evidence>
<accession>A0A2Z6QYV9</accession>
<dbReference type="InterPro" id="IPR027379">
    <property type="entry name" value="CLS_N"/>
</dbReference>
<keyword evidence="9" id="KW-1185">Reference proteome</keyword>
<evidence type="ECO:0000256" key="1">
    <source>
        <dbReference type="ARBA" id="ARBA00004651"/>
    </source>
</evidence>
<feature type="transmembrane region" description="Helical" evidence="6">
    <location>
        <begin position="6"/>
        <end position="27"/>
    </location>
</feature>
<evidence type="ECO:0000256" key="6">
    <source>
        <dbReference type="SAM" id="Phobius"/>
    </source>
</evidence>
<keyword evidence="2" id="KW-1003">Cell membrane</keyword>
<reference evidence="8 9" key="1">
    <citation type="submission" date="2017-11" db="EMBL/GenBank/DDBJ databases">
        <title>The genome of Rhizophagus clarus HR1 reveals common genetic basis of auxotrophy among arbuscular mycorrhizal fungi.</title>
        <authorList>
            <person name="Kobayashi Y."/>
        </authorList>
    </citation>
    <scope>NUCLEOTIDE SEQUENCE [LARGE SCALE GENOMIC DNA]</scope>
    <source>
        <strain evidence="8 9">HR1</strain>
    </source>
</reference>
<organism evidence="8 9">
    <name type="scientific">Rhizophagus clarus</name>
    <dbReference type="NCBI Taxonomy" id="94130"/>
    <lineage>
        <taxon>Eukaryota</taxon>
        <taxon>Fungi</taxon>
        <taxon>Fungi incertae sedis</taxon>
        <taxon>Mucoromycota</taxon>
        <taxon>Glomeromycotina</taxon>
        <taxon>Glomeromycetes</taxon>
        <taxon>Glomerales</taxon>
        <taxon>Glomeraceae</taxon>
        <taxon>Rhizophagus</taxon>
    </lineage>
</organism>
<name>A0A2Z6QYV9_9GLOM</name>
<evidence type="ECO:0000259" key="7">
    <source>
        <dbReference type="Pfam" id="PF13396"/>
    </source>
</evidence>
<feature type="domain" description="Cardiolipin synthase N-terminal" evidence="7">
    <location>
        <begin position="18"/>
        <end position="59"/>
    </location>
</feature>
<evidence type="ECO:0000256" key="4">
    <source>
        <dbReference type="ARBA" id="ARBA00022989"/>
    </source>
</evidence>
<feature type="transmembrane region" description="Helical" evidence="6">
    <location>
        <begin position="39"/>
        <end position="58"/>
    </location>
</feature>
<gene>
    <name evidence="8" type="ORF">RclHR1_02510011</name>
</gene>
<dbReference type="AlphaFoldDB" id="A0A2Z6QYV9"/>
<comment type="subcellular location">
    <subcellularLocation>
        <location evidence="1">Cell membrane</location>
        <topology evidence="1">Multi-pass membrane protein</topology>
    </subcellularLocation>
</comment>
<keyword evidence="5 6" id="KW-0472">Membrane</keyword>
<dbReference type="EMBL" id="BEXD01001680">
    <property type="protein sequence ID" value="GBB95317.1"/>
    <property type="molecule type" value="Genomic_DNA"/>
</dbReference>
<dbReference type="GO" id="GO:0005886">
    <property type="term" value="C:plasma membrane"/>
    <property type="evidence" value="ECO:0007669"/>
    <property type="project" value="UniProtKB-SubCell"/>
</dbReference>
<keyword evidence="4 6" id="KW-1133">Transmembrane helix</keyword>
<dbReference type="Pfam" id="PF13396">
    <property type="entry name" value="PLDc_N"/>
    <property type="match status" value="1"/>
</dbReference>
<protein>
    <recommendedName>
        <fullName evidence="7">Cardiolipin synthase N-terminal domain-containing protein</fullName>
    </recommendedName>
</protein>
<evidence type="ECO:0000256" key="2">
    <source>
        <dbReference type="ARBA" id="ARBA00022475"/>
    </source>
</evidence>
<comment type="caution">
    <text evidence="8">The sequence shown here is derived from an EMBL/GenBank/DDBJ whole genome shotgun (WGS) entry which is preliminary data.</text>
</comment>
<proteinExistence type="predicted"/>
<dbReference type="Proteomes" id="UP000247702">
    <property type="component" value="Unassembled WGS sequence"/>
</dbReference>